<dbReference type="SUPFAM" id="SSF52266">
    <property type="entry name" value="SGNH hydrolase"/>
    <property type="match status" value="1"/>
</dbReference>
<dbReference type="PANTHER" id="PTHR11852">
    <property type="entry name" value="PLATELET-ACTIVATING FACTOR ACETYLHYDROLASE"/>
    <property type="match status" value="1"/>
</dbReference>
<dbReference type="CDD" id="cd01820">
    <property type="entry name" value="PAF_acetylesterase_like"/>
    <property type="match status" value="1"/>
</dbReference>
<proteinExistence type="inferred from homology"/>
<organism evidence="3 4">
    <name type="scientific">Caerostris extrusa</name>
    <name type="common">Bark spider</name>
    <name type="synonym">Caerostris bankana</name>
    <dbReference type="NCBI Taxonomy" id="172846"/>
    <lineage>
        <taxon>Eukaryota</taxon>
        <taxon>Metazoa</taxon>
        <taxon>Ecdysozoa</taxon>
        <taxon>Arthropoda</taxon>
        <taxon>Chelicerata</taxon>
        <taxon>Arachnida</taxon>
        <taxon>Araneae</taxon>
        <taxon>Araneomorphae</taxon>
        <taxon>Entelegynae</taxon>
        <taxon>Araneoidea</taxon>
        <taxon>Araneidae</taxon>
        <taxon>Caerostris</taxon>
    </lineage>
</organism>
<accession>A0AAV4RQD2</accession>
<sequence>MTSYNILMTAYCMNISFGTEVRIRYLSTSYILKCHYLFIVSSMNPAVEATPPEDKRGDDRWMSMHKRFLIAAREQEPDVLFLGDYVVGMAAHTEMWEKLFVPLHCLNLGIAEDETQNVLWRVQNGEIDATDPKVIVLSVGSNNISHSSEQIVAGILSCANAIIEKKPNATLIILKLLPCGRQPNPLRAKLLEVNQKLKAACQGLANTQVIDIDPGFMQPDGYISHHDLYDYLHLTRSAYSKSFEILYDLLQQILTDSVDAQETE</sequence>
<dbReference type="Gene3D" id="3.40.50.1110">
    <property type="entry name" value="SGNH hydrolase"/>
    <property type="match status" value="1"/>
</dbReference>
<gene>
    <name evidence="3" type="primary">PAFAH1B3</name>
    <name evidence="3" type="ORF">CEXT_492411</name>
</gene>
<dbReference type="AlphaFoldDB" id="A0AAV4RQD2"/>
<keyword evidence="4" id="KW-1185">Reference proteome</keyword>
<comment type="caution">
    <text evidence="3">The sequence shown here is derived from an EMBL/GenBank/DDBJ whole genome shotgun (WGS) entry which is preliminary data.</text>
</comment>
<dbReference type="Pfam" id="PF13472">
    <property type="entry name" value="Lipase_GDSL_2"/>
    <property type="match status" value="1"/>
</dbReference>
<evidence type="ECO:0000256" key="1">
    <source>
        <dbReference type="ARBA" id="ARBA00038184"/>
    </source>
</evidence>
<evidence type="ECO:0000313" key="4">
    <source>
        <dbReference type="Proteomes" id="UP001054945"/>
    </source>
</evidence>
<dbReference type="PANTHER" id="PTHR11852:SF0">
    <property type="entry name" value="PLATELET-ACTIVATING FACTOR ACETYLHYDROLASE IB SUBUNIT BETA HOMOLOG"/>
    <property type="match status" value="1"/>
</dbReference>
<dbReference type="InterPro" id="IPR013830">
    <property type="entry name" value="SGNH_hydro"/>
</dbReference>
<dbReference type="EMBL" id="BPLR01008265">
    <property type="protein sequence ID" value="GIY23339.1"/>
    <property type="molecule type" value="Genomic_DNA"/>
</dbReference>
<feature type="domain" description="SGNH hydrolase-type esterase" evidence="2">
    <location>
        <begin position="106"/>
        <end position="239"/>
    </location>
</feature>
<reference evidence="3 4" key="1">
    <citation type="submission" date="2021-06" db="EMBL/GenBank/DDBJ databases">
        <title>Caerostris extrusa draft genome.</title>
        <authorList>
            <person name="Kono N."/>
            <person name="Arakawa K."/>
        </authorList>
    </citation>
    <scope>NUCLEOTIDE SEQUENCE [LARGE SCALE GENOMIC DNA]</scope>
</reference>
<dbReference type="Proteomes" id="UP001054945">
    <property type="component" value="Unassembled WGS sequence"/>
</dbReference>
<name>A0AAV4RQD2_CAEEX</name>
<evidence type="ECO:0000313" key="3">
    <source>
        <dbReference type="EMBL" id="GIY23339.1"/>
    </source>
</evidence>
<evidence type="ECO:0000259" key="2">
    <source>
        <dbReference type="Pfam" id="PF13472"/>
    </source>
</evidence>
<protein>
    <submittedName>
        <fullName evidence="3">Platelet-activating factor acetylhydrolase IB subunit alpha1</fullName>
    </submittedName>
</protein>
<comment type="similarity">
    <text evidence="1">Belongs to the 'GDSL' lipolytic enzyme family. Platelet-activating factor acetylhydrolase IB beta/gamma subunits subfamily.</text>
</comment>
<dbReference type="InterPro" id="IPR036514">
    <property type="entry name" value="SGNH_hydro_sf"/>
</dbReference>